<gene>
    <name evidence="2" type="ORF">P7K49_001949</name>
</gene>
<organism evidence="2 3">
    <name type="scientific">Saguinus oedipus</name>
    <name type="common">Cotton-top tamarin</name>
    <name type="synonym">Oedipomidas oedipus</name>
    <dbReference type="NCBI Taxonomy" id="9490"/>
    <lineage>
        <taxon>Eukaryota</taxon>
        <taxon>Metazoa</taxon>
        <taxon>Chordata</taxon>
        <taxon>Craniata</taxon>
        <taxon>Vertebrata</taxon>
        <taxon>Euteleostomi</taxon>
        <taxon>Mammalia</taxon>
        <taxon>Eutheria</taxon>
        <taxon>Euarchontoglires</taxon>
        <taxon>Primates</taxon>
        <taxon>Haplorrhini</taxon>
        <taxon>Platyrrhini</taxon>
        <taxon>Cebidae</taxon>
        <taxon>Callitrichinae</taxon>
        <taxon>Saguinus</taxon>
    </lineage>
</organism>
<sequence>GSLQAPPCPGSLASKWGPRAAERTSLSQRNSLAVGPVMSRQKSKSTTVSTGAVEGMLGRAVGLEAAPHS</sequence>
<evidence type="ECO:0000256" key="1">
    <source>
        <dbReference type="SAM" id="MobiDB-lite"/>
    </source>
</evidence>
<feature type="non-terminal residue" evidence="2">
    <location>
        <position position="1"/>
    </location>
</feature>
<name>A0ABQ9WIK1_SAGOE</name>
<comment type="caution">
    <text evidence="2">The sequence shown here is derived from an EMBL/GenBank/DDBJ whole genome shotgun (WGS) entry which is preliminary data.</text>
</comment>
<dbReference type="EMBL" id="JASSZA010000001">
    <property type="protein sequence ID" value="KAK2120563.1"/>
    <property type="molecule type" value="Genomic_DNA"/>
</dbReference>
<reference evidence="2 3" key="1">
    <citation type="submission" date="2023-05" db="EMBL/GenBank/DDBJ databases">
        <title>B98-5 Cell Line De Novo Hybrid Assembly: An Optical Mapping Approach.</title>
        <authorList>
            <person name="Kananen K."/>
            <person name="Auerbach J.A."/>
            <person name="Kautto E."/>
            <person name="Blachly J.S."/>
        </authorList>
    </citation>
    <scope>NUCLEOTIDE SEQUENCE [LARGE SCALE GENOMIC DNA]</scope>
    <source>
        <strain evidence="2">B95-8</strain>
        <tissue evidence="2">Cell line</tissue>
    </source>
</reference>
<proteinExistence type="predicted"/>
<keyword evidence="3" id="KW-1185">Reference proteome</keyword>
<accession>A0ABQ9WIK1</accession>
<dbReference type="Proteomes" id="UP001266305">
    <property type="component" value="Unassembled WGS sequence"/>
</dbReference>
<evidence type="ECO:0000313" key="3">
    <source>
        <dbReference type="Proteomes" id="UP001266305"/>
    </source>
</evidence>
<protein>
    <submittedName>
        <fullName evidence="2">Uncharacterized protein</fullName>
    </submittedName>
</protein>
<evidence type="ECO:0000313" key="2">
    <source>
        <dbReference type="EMBL" id="KAK2120563.1"/>
    </source>
</evidence>
<feature type="region of interest" description="Disordered" evidence="1">
    <location>
        <begin position="1"/>
        <end position="51"/>
    </location>
</feature>